<gene>
    <name evidence="3" type="primary">SPT20_1</name>
    <name evidence="3" type="ORF">K7432_000599</name>
</gene>
<reference evidence="3 4" key="1">
    <citation type="submission" date="2023-04" db="EMBL/GenBank/DDBJ databases">
        <title>Genome of Basidiobolus ranarum AG-B5.</title>
        <authorList>
            <person name="Stajich J.E."/>
            <person name="Carter-House D."/>
            <person name="Gryganskyi A."/>
        </authorList>
    </citation>
    <scope>NUCLEOTIDE SEQUENCE [LARGE SCALE GENOMIC DNA]</scope>
    <source>
        <strain evidence="3 4">AG-B5</strain>
    </source>
</reference>
<feature type="compositionally biased region" description="Low complexity" evidence="1">
    <location>
        <begin position="582"/>
        <end position="637"/>
    </location>
</feature>
<proteinExistence type="predicted"/>
<feature type="compositionally biased region" description="Polar residues" evidence="1">
    <location>
        <begin position="397"/>
        <end position="411"/>
    </location>
</feature>
<dbReference type="EMBL" id="JASJQH010000011">
    <property type="protein sequence ID" value="KAK9768612.1"/>
    <property type="molecule type" value="Genomic_DNA"/>
</dbReference>
<evidence type="ECO:0000256" key="1">
    <source>
        <dbReference type="SAM" id="MobiDB-lite"/>
    </source>
</evidence>
<evidence type="ECO:0000259" key="2">
    <source>
        <dbReference type="Pfam" id="PF12090"/>
    </source>
</evidence>
<feature type="compositionally biased region" description="Polar residues" evidence="1">
    <location>
        <begin position="522"/>
        <end position="540"/>
    </location>
</feature>
<sequence length="811" mass="90663">MRVDQVDSGSTTLAQTEPEKWELNGVKQWTSLNAEKPADPPVSLDVKKQKEILERHKDSPPSFVLHIFPTHFKFEKQDGVFLFSSSMKNFLDYLNKQRIPPDLVDVFDEAQCQYYEGCIIAEIHDYREIHLADIHASNANTHRVLLTPNAETLWSDLCLLNEKCDSFWSEDFTLEVESKILLATEEPLCLDPSFQVTRISNTMCNYGNIRKVKKRKKRISVEKETESAEKAEKEKTMMMMDERYQREFQPTFGRLSFVQDWRKRKTMADAEPSQGLVTKKLKNRQIIEPLPPTHDNKQIVRTLRFAKEAGGHTLYTIINIYLDGNTSEFDGLLRIGAAPNTSINGNTMKFHIGSKSTLQMYIENAKRIFEIDHKLISDDSLIAFSSPAPSPSLQASTQDQQPEPTSSQSPHLLSHVQNPLLMLAQTQPIARTLPQAIPSVQQPPQPAPLPQPPIQISPTQPQTTPSLPAQLPTQLPSHLDSSSSQPQHSPLQAHLFQAQQASASPPVGGNLQTPAILPGNITPANTNGIPSTSTSSATPQDALSLSLQQFAQSKGMKNLTPQQLNQLKQQLIRKKQLMMQRALQQQQQQRQQAQQTQQQSPLLSVPSPQNQQQQFSPSQQQLQSPHQQHSQLSSPIQFSQNSSPMLQRQEMGQSPSISNQQMSISPQQHQQSPPQPSLSVAQASLQFRTSPLQPPPPQQMLQVRPTGNVPHQMTSPNGQPVNLPNGMTPQMFALNQRNQLLWQQQLLQQQMAAHNMGMNHGNPSGTSIPMQVRNPNLALSQGRGMLPLMRGSGRGTPQNQLPNQGPSQFGS</sequence>
<name>A0ABR2X4A5_9FUNG</name>
<accession>A0ABR2X4A5</accession>
<dbReference type="Pfam" id="PF12090">
    <property type="entry name" value="Spt20_SEP"/>
    <property type="match status" value="1"/>
</dbReference>
<feature type="compositionally biased region" description="Polar residues" evidence="1">
    <location>
        <begin position="638"/>
        <end position="659"/>
    </location>
</feature>
<dbReference type="InterPro" id="IPR046468">
    <property type="entry name" value="Spt20-like_SEP"/>
</dbReference>
<dbReference type="Proteomes" id="UP001479436">
    <property type="component" value="Unassembled WGS sequence"/>
</dbReference>
<feature type="region of interest" description="Disordered" evidence="1">
    <location>
        <begin position="386"/>
        <end position="411"/>
    </location>
</feature>
<evidence type="ECO:0000313" key="4">
    <source>
        <dbReference type="Proteomes" id="UP001479436"/>
    </source>
</evidence>
<dbReference type="PANTHER" id="PTHR13526">
    <property type="entry name" value="TRANSCRIPTION FACTOR SPT20 HOMOLOG"/>
    <property type="match status" value="1"/>
</dbReference>
<dbReference type="PANTHER" id="PTHR13526:SF8">
    <property type="entry name" value="TRANSCRIPTION FACTOR SPT20 HOMOLOG"/>
    <property type="match status" value="1"/>
</dbReference>
<comment type="caution">
    <text evidence="3">The sequence shown here is derived from an EMBL/GenBank/DDBJ whole genome shotgun (WGS) entry which is preliminary data.</text>
</comment>
<feature type="compositionally biased region" description="Low complexity" evidence="1">
    <location>
        <begin position="456"/>
        <end position="494"/>
    </location>
</feature>
<feature type="compositionally biased region" description="Low complexity" evidence="1">
    <location>
        <begin position="660"/>
        <end position="684"/>
    </location>
</feature>
<feature type="compositionally biased region" description="Low complexity" evidence="1">
    <location>
        <begin position="386"/>
        <end position="396"/>
    </location>
</feature>
<keyword evidence="4" id="KW-1185">Reference proteome</keyword>
<feature type="compositionally biased region" description="Polar residues" evidence="1">
    <location>
        <begin position="795"/>
        <end position="811"/>
    </location>
</feature>
<feature type="domain" description="Spt20-like SEP" evidence="2">
    <location>
        <begin position="58"/>
        <end position="202"/>
    </location>
</feature>
<feature type="compositionally biased region" description="Pro residues" evidence="1">
    <location>
        <begin position="441"/>
        <end position="455"/>
    </location>
</feature>
<feature type="region of interest" description="Disordered" evidence="1">
    <location>
        <begin position="788"/>
        <end position="811"/>
    </location>
</feature>
<protein>
    <submittedName>
        <fullName evidence="3">Transcription factor spt20</fullName>
    </submittedName>
</protein>
<organism evidence="3 4">
    <name type="scientific">Basidiobolus ranarum</name>
    <dbReference type="NCBI Taxonomy" id="34480"/>
    <lineage>
        <taxon>Eukaryota</taxon>
        <taxon>Fungi</taxon>
        <taxon>Fungi incertae sedis</taxon>
        <taxon>Zoopagomycota</taxon>
        <taxon>Entomophthoromycotina</taxon>
        <taxon>Basidiobolomycetes</taxon>
        <taxon>Basidiobolales</taxon>
        <taxon>Basidiobolaceae</taxon>
        <taxon>Basidiobolus</taxon>
    </lineage>
</organism>
<feature type="region of interest" description="Disordered" evidence="1">
    <location>
        <begin position="582"/>
        <end position="708"/>
    </location>
</feature>
<evidence type="ECO:0000313" key="3">
    <source>
        <dbReference type="EMBL" id="KAK9768612.1"/>
    </source>
</evidence>
<feature type="region of interest" description="Disordered" evidence="1">
    <location>
        <begin position="438"/>
        <end position="540"/>
    </location>
</feature>
<dbReference type="InterPro" id="IPR021950">
    <property type="entry name" value="Spt20"/>
</dbReference>